<protein>
    <submittedName>
        <fullName evidence="1">HEAT repeat-containing protein</fullName>
    </submittedName>
</protein>
<dbReference type="InterPro" id="IPR016024">
    <property type="entry name" value="ARM-type_fold"/>
</dbReference>
<keyword evidence="2" id="KW-1185">Reference proteome</keyword>
<dbReference type="EMBL" id="CP003364">
    <property type="protein sequence ID" value="AGA27065.1"/>
    <property type="molecule type" value="Genomic_DNA"/>
</dbReference>
<dbReference type="InterPro" id="IPR004155">
    <property type="entry name" value="PBS_lyase_HEAT"/>
</dbReference>
<proteinExistence type="predicted"/>
<dbReference type="STRING" id="886293.Sinac_2772"/>
<organism evidence="1 2">
    <name type="scientific">Singulisphaera acidiphila (strain ATCC BAA-1392 / DSM 18658 / VKM B-2454 / MOB10)</name>
    <dbReference type="NCBI Taxonomy" id="886293"/>
    <lineage>
        <taxon>Bacteria</taxon>
        <taxon>Pseudomonadati</taxon>
        <taxon>Planctomycetota</taxon>
        <taxon>Planctomycetia</taxon>
        <taxon>Isosphaerales</taxon>
        <taxon>Isosphaeraceae</taxon>
        <taxon>Singulisphaera</taxon>
    </lineage>
</organism>
<dbReference type="GO" id="GO:0016491">
    <property type="term" value="F:oxidoreductase activity"/>
    <property type="evidence" value="ECO:0007669"/>
    <property type="project" value="TreeGrafter"/>
</dbReference>
<dbReference type="eggNOG" id="COG1413">
    <property type="taxonomic scope" value="Bacteria"/>
</dbReference>
<dbReference type="HOGENOM" id="CLU_893177_0_0_0"/>
<dbReference type="Proteomes" id="UP000010798">
    <property type="component" value="Chromosome"/>
</dbReference>
<accession>L0DDX3</accession>
<evidence type="ECO:0000313" key="2">
    <source>
        <dbReference type="Proteomes" id="UP000010798"/>
    </source>
</evidence>
<dbReference type="SMART" id="SM00567">
    <property type="entry name" value="EZ_HEAT"/>
    <property type="match status" value="3"/>
</dbReference>
<dbReference type="PANTHER" id="PTHR12697:SF5">
    <property type="entry name" value="DEOXYHYPUSINE HYDROXYLASE"/>
    <property type="match status" value="1"/>
</dbReference>
<dbReference type="KEGG" id="saci:Sinac_2772"/>
<dbReference type="SUPFAM" id="SSF48371">
    <property type="entry name" value="ARM repeat"/>
    <property type="match status" value="1"/>
</dbReference>
<dbReference type="Pfam" id="PF13646">
    <property type="entry name" value="HEAT_2"/>
    <property type="match status" value="2"/>
</dbReference>
<dbReference type="InterPro" id="IPR011989">
    <property type="entry name" value="ARM-like"/>
</dbReference>
<dbReference type="AlphaFoldDB" id="L0DDX3"/>
<gene>
    <name evidence="1" type="ordered locus">Sinac_2772</name>
</gene>
<evidence type="ECO:0000313" key="1">
    <source>
        <dbReference type="EMBL" id="AGA27065.1"/>
    </source>
</evidence>
<name>L0DDX3_SINAD</name>
<sequence>MKKPKSVTSELQELESLSSLADSQDAVGPLRRALASRSSSMISRAASLAARFHVREVEPDLQTAFDHFLGKGAGSDNLCSAKIAVVKALRALNSEGKDLYVRGMQHYWPARPRQGQRDQAATLRIVCADALTEVGHLELLTYLIDLLADPTPGVRVAAALALGSTGEREATLLLRLKALSVDESPEVLEACFTALLSLEAAAAVPFIGRFLVAEDEKVKMTAALALGQSEHQDALDLLTACWNRQTTQDSRSDLLVAIALLRYPRAIEFLVSLVDGGEDDAENALRALATFRADPQVLRRVELAIDRTNDPLLRRSFEAKFRRTPLA</sequence>
<dbReference type="PANTHER" id="PTHR12697">
    <property type="entry name" value="PBS LYASE HEAT-LIKE PROTEIN"/>
    <property type="match status" value="1"/>
</dbReference>
<dbReference type="Gene3D" id="1.25.10.10">
    <property type="entry name" value="Leucine-rich Repeat Variant"/>
    <property type="match status" value="2"/>
</dbReference>
<reference evidence="1 2" key="1">
    <citation type="submission" date="2012-02" db="EMBL/GenBank/DDBJ databases">
        <title>Complete sequence of chromosome of Singulisphaera acidiphila DSM 18658.</title>
        <authorList>
            <consortium name="US DOE Joint Genome Institute (JGI-PGF)"/>
            <person name="Lucas S."/>
            <person name="Copeland A."/>
            <person name="Lapidus A."/>
            <person name="Glavina del Rio T."/>
            <person name="Dalin E."/>
            <person name="Tice H."/>
            <person name="Bruce D."/>
            <person name="Goodwin L."/>
            <person name="Pitluck S."/>
            <person name="Peters L."/>
            <person name="Ovchinnikova G."/>
            <person name="Chertkov O."/>
            <person name="Kyrpides N."/>
            <person name="Mavromatis K."/>
            <person name="Ivanova N."/>
            <person name="Brettin T."/>
            <person name="Detter J.C."/>
            <person name="Han C."/>
            <person name="Larimer F."/>
            <person name="Land M."/>
            <person name="Hauser L."/>
            <person name="Markowitz V."/>
            <person name="Cheng J.-F."/>
            <person name="Hugenholtz P."/>
            <person name="Woyke T."/>
            <person name="Wu D."/>
            <person name="Tindall B."/>
            <person name="Pomrenke H."/>
            <person name="Brambilla E."/>
            <person name="Klenk H.-P."/>
            <person name="Eisen J.A."/>
        </authorList>
    </citation>
    <scope>NUCLEOTIDE SEQUENCE [LARGE SCALE GENOMIC DNA]</scope>
    <source>
        <strain evidence="2">ATCC BAA-1392 / DSM 18658 / VKM B-2454 / MOB10</strain>
    </source>
</reference>